<dbReference type="PROSITE" id="PS50112">
    <property type="entry name" value="PAS"/>
    <property type="match status" value="2"/>
</dbReference>
<sequence length="861" mass="94059">MLKTFGSRRSVALIVAALVLLASLAGIARSVHIVSRSSEAVESSYQQIVAAEKLLSLAQDIETGQRGYLITGNPEFLRPYAEASASIGTQLTRLSAIVEQDAQGARLARIRAAIVAKLSITDRTIELARRGDVAAARVIVEAGEGKARMDDIRREIGGFLDEQHALLAERRRQADGIGNEALIQALLAATLTLAAGGLMAVTARRTRVELTRRTGEVETARRRLKATFDHAAVGIAHLAPDGSMLRVNQQLCDIAGRDADELIGRWFETLTHPEDVPRDLASRRDLLVGKTDSYTLEQRLLRPDGRPVWASLNVTLVRDEGGAPDFFVSVVKDISDTKRFEARLLSGEAQYRAIHDTAVEAIAVIDARGVIQSANPAAERVFGYMSEELIGQNIAMLMPQTVGEHHDNYLERYRETGRRAIIGIGREVQGRRKDGSLFPADLSVAEWRSDGETFFTGILRDISVRKAQEAALAEAEARFRLAQESVQAGIWETDLTSHRSTLSRESMRLFGFDGSAEGQFAPGEWGDLFEPSDRTRANARYERAIANGERFDALLRVPLKKGGLRWIQILGQAEYDAAGKPLRMMGLTIDVTSRRRAEEALRDSEERLRVLQNDFAHLARVNELGELAAAIAHEINQPLTAISNYLNVGRFALDHLNGGADDTEALEEASEVMGLASDQAVRAGDIVRRLREFVGKGTGARQREDADDLVDSAMALSLVDADLSGIDVARERGAANAIVEVDGLQIQQVLVNLLRNAIDALVQMPTLSQRSLRVATRLVDEGESVEIEVRDNGPGIAPDIRERLFEPFVTSKAHGMGMGLSLSRRLIEAHGGSIEVQSAPGEGAAFRFRLPAQRQSEPASA</sequence>
<accession>A0ABV7X5K6</accession>
<dbReference type="Gene3D" id="3.30.450.20">
    <property type="entry name" value="PAS domain"/>
    <property type="match status" value="3"/>
</dbReference>
<dbReference type="InterPro" id="IPR052162">
    <property type="entry name" value="Sensor_kinase/Photoreceptor"/>
</dbReference>
<proteinExistence type="predicted"/>
<dbReference type="SMART" id="SM00387">
    <property type="entry name" value="HATPase_c"/>
    <property type="match status" value="1"/>
</dbReference>
<evidence type="ECO:0000259" key="8">
    <source>
        <dbReference type="PROSITE" id="PS50112"/>
    </source>
</evidence>
<dbReference type="NCBIfam" id="TIGR00229">
    <property type="entry name" value="sensory_box"/>
    <property type="match status" value="3"/>
</dbReference>
<dbReference type="CDD" id="cd19410">
    <property type="entry name" value="HK9-like_sensor"/>
    <property type="match status" value="1"/>
</dbReference>
<dbReference type="InterPro" id="IPR003594">
    <property type="entry name" value="HATPase_dom"/>
</dbReference>
<feature type="domain" description="PAS" evidence="8">
    <location>
        <begin position="347"/>
        <end position="417"/>
    </location>
</feature>
<feature type="domain" description="PAC" evidence="9">
    <location>
        <begin position="424"/>
        <end position="474"/>
    </location>
</feature>
<dbReference type="RefSeq" id="WP_380855403.1">
    <property type="nucleotide sequence ID" value="NZ_JBHRXV010000001.1"/>
</dbReference>
<organism evidence="10 11">
    <name type="scientific">Sphingoaurantiacus capsulatus</name>
    <dbReference type="NCBI Taxonomy" id="1771310"/>
    <lineage>
        <taxon>Bacteria</taxon>
        <taxon>Pseudomonadati</taxon>
        <taxon>Pseudomonadota</taxon>
        <taxon>Alphaproteobacteria</taxon>
        <taxon>Sphingomonadales</taxon>
        <taxon>Sphingosinicellaceae</taxon>
        <taxon>Sphingoaurantiacus</taxon>
    </lineage>
</organism>
<dbReference type="InterPro" id="IPR013767">
    <property type="entry name" value="PAS_fold"/>
</dbReference>
<evidence type="ECO:0000313" key="10">
    <source>
        <dbReference type="EMBL" id="MFC3711116.1"/>
    </source>
</evidence>
<dbReference type="Pfam" id="PF08447">
    <property type="entry name" value="PAS_3"/>
    <property type="match status" value="2"/>
</dbReference>
<dbReference type="PROSITE" id="PS50113">
    <property type="entry name" value="PAC"/>
    <property type="match status" value="3"/>
</dbReference>
<feature type="transmembrane region" description="Helical" evidence="6">
    <location>
        <begin position="181"/>
        <end position="203"/>
    </location>
</feature>
<dbReference type="Proteomes" id="UP001595615">
    <property type="component" value="Unassembled WGS sequence"/>
</dbReference>
<evidence type="ECO:0000259" key="9">
    <source>
        <dbReference type="PROSITE" id="PS50113"/>
    </source>
</evidence>
<evidence type="ECO:0000256" key="2">
    <source>
        <dbReference type="ARBA" id="ARBA00012438"/>
    </source>
</evidence>
<keyword evidence="6" id="KW-1133">Transmembrane helix</keyword>
<feature type="domain" description="PAC" evidence="9">
    <location>
        <begin position="551"/>
        <end position="603"/>
    </location>
</feature>
<evidence type="ECO:0000256" key="6">
    <source>
        <dbReference type="SAM" id="Phobius"/>
    </source>
</evidence>
<dbReference type="Gene3D" id="1.10.287.130">
    <property type="match status" value="1"/>
</dbReference>
<dbReference type="Gene3D" id="3.30.565.10">
    <property type="entry name" value="Histidine kinase-like ATPase, C-terminal domain"/>
    <property type="match status" value="1"/>
</dbReference>
<dbReference type="InterPro" id="IPR001610">
    <property type="entry name" value="PAC"/>
</dbReference>
<feature type="domain" description="PAS" evidence="8">
    <location>
        <begin position="220"/>
        <end position="290"/>
    </location>
</feature>
<gene>
    <name evidence="10" type="ORF">ACFOMD_00945</name>
</gene>
<dbReference type="EC" id="2.7.13.3" evidence="2"/>
<dbReference type="PANTHER" id="PTHR43304">
    <property type="entry name" value="PHYTOCHROME-LIKE PROTEIN CPH1"/>
    <property type="match status" value="1"/>
</dbReference>
<dbReference type="EMBL" id="JBHRXV010000001">
    <property type="protein sequence ID" value="MFC3711116.1"/>
    <property type="molecule type" value="Genomic_DNA"/>
</dbReference>
<dbReference type="SMART" id="SM00091">
    <property type="entry name" value="PAS"/>
    <property type="match status" value="3"/>
</dbReference>
<dbReference type="SUPFAM" id="SSF47384">
    <property type="entry name" value="Homodimeric domain of signal transducing histidine kinase"/>
    <property type="match status" value="1"/>
</dbReference>
<dbReference type="InterPro" id="IPR035965">
    <property type="entry name" value="PAS-like_dom_sf"/>
</dbReference>
<dbReference type="InterPro" id="IPR005467">
    <property type="entry name" value="His_kinase_dom"/>
</dbReference>
<reference evidence="11" key="1">
    <citation type="journal article" date="2019" name="Int. J. Syst. Evol. Microbiol.">
        <title>The Global Catalogue of Microorganisms (GCM) 10K type strain sequencing project: providing services to taxonomists for standard genome sequencing and annotation.</title>
        <authorList>
            <consortium name="The Broad Institute Genomics Platform"/>
            <consortium name="The Broad Institute Genome Sequencing Center for Infectious Disease"/>
            <person name="Wu L."/>
            <person name="Ma J."/>
        </authorList>
    </citation>
    <scope>NUCLEOTIDE SEQUENCE [LARGE SCALE GENOMIC DNA]</scope>
    <source>
        <strain evidence="11">KCTC 42644</strain>
    </source>
</reference>
<keyword evidence="3" id="KW-0597">Phosphoprotein</keyword>
<dbReference type="CDD" id="cd00130">
    <property type="entry name" value="PAS"/>
    <property type="match status" value="3"/>
</dbReference>
<dbReference type="InterPro" id="IPR007891">
    <property type="entry name" value="CHASE3"/>
</dbReference>
<dbReference type="InterPro" id="IPR036097">
    <property type="entry name" value="HisK_dim/P_sf"/>
</dbReference>
<dbReference type="PROSITE" id="PS50109">
    <property type="entry name" value="HIS_KIN"/>
    <property type="match status" value="1"/>
</dbReference>
<dbReference type="Pfam" id="PF00512">
    <property type="entry name" value="HisKA"/>
    <property type="match status" value="1"/>
</dbReference>
<dbReference type="Pfam" id="PF02518">
    <property type="entry name" value="HATPase_c"/>
    <property type="match status" value="1"/>
</dbReference>
<evidence type="ECO:0000256" key="1">
    <source>
        <dbReference type="ARBA" id="ARBA00000085"/>
    </source>
</evidence>
<protein>
    <recommendedName>
        <fullName evidence="2">histidine kinase</fullName>
        <ecNumber evidence="2">2.7.13.3</ecNumber>
    </recommendedName>
</protein>
<dbReference type="InterPro" id="IPR003661">
    <property type="entry name" value="HisK_dim/P_dom"/>
</dbReference>
<comment type="catalytic activity">
    <reaction evidence="1">
        <text>ATP + protein L-histidine = ADP + protein N-phospho-L-histidine.</text>
        <dbReference type="EC" id="2.7.13.3"/>
    </reaction>
</comment>
<feature type="domain" description="Histidine kinase" evidence="7">
    <location>
        <begin position="630"/>
        <end position="854"/>
    </location>
</feature>
<dbReference type="InterPro" id="IPR004358">
    <property type="entry name" value="Sig_transdc_His_kin-like_C"/>
</dbReference>
<keyword evidence="4" id="KW-0808">Transferase</keyword>
<keyword evidence="6" id="KW-0472">Membrane</keyword>
<dbReference type="Pfam" id="PF00989">
    <property type="entry name" value="PAS"/>
    <property type="match status" value="1"/>
</dbReference>
<dbReference type="PANTHER" id="PTHR43304:SF1">
    <property type="entry name" value="PAC DOMAIN-CONTAINING PROTEIN"/>
    <property type="match status" value="1"/>
</dbReference>
<keyword evidence="6" id="KW-0812">Transmembrane</keyword>
<dbReference type="InterPro" id="IPR000700">
    <property type="entry name" value="PAS-assoc_C"/>
</dbReference>
<feature type="domain" description="PAC" evidence="9">
    <location>
        <begin position="294"/>
        <end position="346"/>
    </location>
</feature>
<evidence type="ECO:0000313" key="11">
    <source>
        <dbReference type="Proteomes" id="UP001595615"/>
    </source>
</evidence>
<keyword evidence="11" id="KW-1185">Reference proteome</keyword>
<evidence type="ECO:0000259" key="7">
    <source>
        <dbReference type="PROSITE" id="PS50109"/>
    </source>
</evidence>
<dbReference type="SMART" id="SM00086">
    <property type="entry name" value="PAC"/>
    <property type="match status" value="3"/>
</dbReference>
<evidence type="ECO:0000256" key="5">
    <source>
        <dbReference type="ARBA" id="ARBA00022777"/>
    </source>
</evidence>
<evidence type="ECO:0000256" key="4">
    <source>
        <dbReference type="ARBA" id="ARBA00022679"/>
    </source>
</evidence>
<comment type="caution">
    <text evidence="10">The sequence shown here is derived from an EMBL/GenBank/DDBJ whole genome shotgun (WGS) entry which is preliminary data.</text>
</comment>
<keyword evidence="5" id="KW-0418">Kinase</keyword>
<dbReference type="InterPro" id="IPR013655">
    <property type="entry name" value="PAS_fold_3"/>
</dbReference>
<dbReference type="CDD" id="cd00082">
    <property type="entry name" value="HisKA"/>
    <property type="match status" value="1"/>
</dbReference>
<dbReference type="SUPFAM" id="SSF55874">
    <property type="entry name" value="ATPase domain of HSP90 chaperone/DNA topoisomerase II/histidine kinase"/>
    <property type="match status" value="1"/>
</dbReference>
<dbReference type="Pfam" id="PF05227">
    <property type="entry name" value="CHASE3"/>
    <property type="match status" value="1"/>
</dbReference>
<dbReference type="SUPFAM" id="SSF55785">
    <property type="entry name" value="PYP-like sensor domain (PAS domain)"/>
    <property type="match status" value="3"/>
</dbReference>
<dbReference type="InterPro" id="IPR036890">
    <property type="entry name" value="HATPase_C_sf"/>
</dbReference>
<evidence type="ECO:0000256" key="3">
    <source>
        <dbReference type="ARBA" id="ARBA00022553"/>
    </source>
</evidence>
<name>A0ABV7X5K6_9SPHN</name>
<dbReference type="InterPro" id="IPR000014">
    <property type="entry name" value="PAS"/>
</dbReference>
<dbReference type="PRINTS" id="PR00344">
    <property type="entry name" value="BCTRLSENSOR"/>
</dbReference>